<dbReference type="RefSeq" id="WP_183375832.1">
    <property type="nucleotide sequence ID" value="NZ_CBCSFZ010000001.1"/>
</dbReference>
<protein>
    <recommendedName>
        <fullName evidence="4">DUF3151 domain-containing protein</fullName>
    </recommendedName>
</protein>
<feature type="region of interest" description="Disordered" evidence="1">
    <location>
        <begin position="1"/>
        <end position="36"/>
    </location>
</feature>
<sequence>MSSDNDLKLSAPKPELGGNLLGPEPTLLPEDGPDEAVSQAFGEGRDLRAIAAEHPTSSLAWAMLADESMLDGDVVAAYAFARVGYHRGLDALRRAGWRGQGPVPADHAPNRGFLQCLVILGRAAEMIGEDDEVARINDFIRDCDPSLVAPAEGGCCGGACCS</sequence>
<name>A0A839QRF7_9MICO</name>
<dbReference type="EMBL" id="JACHWP010000002">
    <property type="protein sequence ID" value="MBB3023053.1"/>
    <property type="molecule type" value="Genomic_DNA"/>
</dbReference>
<proteinExistence type="predicted"/>
<dbReference type="Pfam" id="PF11349">
    <property type="entry name" value="DUF3151"/>
    <property type="match status" value="1"/>
</dbReference>
<comment type="caution">
    <text evidence="2">The sequence shown here is derived from an EMBL/GenBank/DDBJ whole genome shotgun (WGS) entry which is preliminary data.</text>
</comment>
<accession>A0A839QRF7</accession>
<dbReference type="AlphaFoldDB" id="A0A839QRF7"/>
<keyword evidence="3" id="KW-1185">Reference proteome</keyword>
<dbReference type="PIRSF" id="PIRSF017349">
    <property type="entry name" value="UCP017349"/>
    <property type="match status" value="1"/>
</dbReference>
<dbReference type="InterPro" id="IPR014487">
    <property type="entry name" value="DUF3151"/>
</dbReference>
<evidence type="ECO:0008006" key="4">
    <source>
        <dbReference type="Google" id="ProtNLM"/>
    </source>
</evidence>
<evidence type="ECO:0000313" key="2">
    <source>
        <dbReference type="EMBL" id="MBB3023053.1"/>
    </source>
</evidence>
<gene>
    <name evidence="2" type="ORF">FHX50_001336</name>
</gene>
<evidence type="ECO:0000256" key="1">
    <source>
        <dbReference type="SAM" id="MobiDB-lite"/>
    </source>
</evidence>
<organism evidence="2 3">
    <name type="scientific">Helcobacillus massiliensis</name>
    <dbReference type="NCBI Taxonomy" id="521392"/>
    <lineage>
        <taxon>Bacteria</taxon>
        <taxon>Bacillati</taxon>
        <taxon>Actinomycetota</taxon>
        <taxon>Actinomycetes</taxon>
        <taxon>Micrococcales</taxon>
        <taxon>Dermabacteraceae</taxon>
        <taxon>Helcobacillus</taxon>
    </lineage>
</organism>
<reference evidence="2 3" key="1">
    <citation type="submission" date="2020-08" db="EMBL/GenBank/DDBJ databases">
        <title>Sequencing the genomes of 1000 actinobacteria strains.</title>
        <authorList>
            <person name="Klenk H.-P."/>
        </authorList>
    </citation>
    <scope>NUCLEOTIDE SEQUENCE [LARGE SCALE GENOMIC DNA]</scope>
    <source>
        <strain evidence="2 3">DSM 23040</strain>
    </source>
</reference>
<evidence type="ECO:0000313" key="3">
    <source>
        <dbReference type="Proteomes" id="UP000568050"/>
    </source>
</evidence>
<dbReference type="Proteomes" id="UP000568050">
    <property type="component" value="Unassembled WGS sequence"/>
</dbReference>